<accession>A0ABV2CW10</accession>
<sequence length="389" mass="42755">MKRRLPLRRGRWLLIPLSLCVCFMAYSSIFEPAPAVPAERVSKSLFHDGRFHNAEGSSKLGFVGGVKALYRSFTEKSPLSRPELPVPALPLTRADLLAAPDLSLWRLGHSTVLLKLAGKFWLTDPVFAERASPLGFIGPKRFQAPPITVAELPEIEAVILSHDHYDHLDHDTVLALAAKTGHFLAPLGVGDRLIAWGVPADKVQQFDWWQETRIGELRLVATPAQHFSGRSPFDGDRTLWASWVLIAPQVRVFFSGDSGYFSGFRAIGEKFGPFDVTLVENGAYNEAWAAIHMHPEETVQAHIDLQGRHLVPIHNGSFDLALHAWTDPLDQVSAIAAQRQVALATPRFGERLDITRPAPGIAWWRAAPEPGTPRTTGAAAIEAAPASPL</sequence>
<dbReference type="PANTHER" id="PTHR15032:SF4">
    <property type="entry name" value="N-ACYL-PHOSPHATIDYLETHANOLAMINE-HYDROLYZING PHOSPHOLIPASE D"/>
    <property type="match status" value="1"/>
</dbReference>
<dbReference type="Gene3D" id="3.60.15.10">
    <property type="entry name" value="Ribonuclease Z/Hydroxyacylglutathione hydrolase-like"/>
    <property type="match status" value="1"/>
</dbReference>
<dbReference type="PANTHER" id="PTHR15032">
    <property type="entry name" value="N-ACYL-PHOSPHATIDYLETHANOLAMINE-HYDROLYZING PHOSPHOLIPASE D"/>
    <property type="match status" value="1"/>
</dbReference>
<comment type="caution">
    <text evidence="3">The sequence shown here is derived from an EMBL/GenBank/DDBJ whole genome shotgun (WGS) entry which is preliminary data.</text>
</comment>
<evidence type="ECO:0000256" key="1">
    <source>
        <dbReference type="SAM" id="MobiDB-lite"/>
    </source>
</evidence>
<feature type="region of interest" description="Disordered" evidence="1">
    <location>
        <begin position="368"/>
        <end position="389"/>
    </location>
</feature>
<gene>
    <name evidence="3" type="ORF">ABVT11_19800</name>
</gene>
<evidence type="ECO:0000313" key="4">
    <source>
        <dbReference type="Proteomes" id="UP001548590"/>
    </source>
</evidence>
<dbReference type="InterPro" id="IPR036866">
    <property type="entry name" value="RibonucZ/Hydroxyglut_hydro"/>
</dbReference>
<feature type="compositionally biased region" description="Low complexity" evidence="1">
    <location>
        <begin position="378"/>
        <end position="389"/>
    </location>
</feature>
<proteinExistence type="predicted"/>
<protein>
    <submittedName>
        <fullName evidence="3">MBL fold metallo-hydrolase</fullName>
    </submittedName>
</protein>
<dbReference type="InterPro" id="IPR001279">
    <property type="entry name" value="Metallo-B-lactamas"/>
</dbReference>
<keyword evidence="4" id="KW-1185">Reference proteome</keyword>
<evidence type="ECO:0000313" key="3">
    <source>
        <dbReference type="EMBL" id="MET1492091.1"/>
    </source>
</evidence>
<dbReference type="Pfam" id="PF12706">
    <property type="entry name" value="Lactamase_B_2"/>
    <property type="match status" value="1"/>
</dbReference>
<evidence type="ECO:0000259" key="2">
    <source>
        <dbReference type="Pfam" id="PF12706"/>
    </source>
</evidence>
<dbReference type="SUPFAM" id="SSF56281">
    <property type="entry name" value="Metallo-hydrolase/oxidoreductase"/>
    <property type="match status" value="1"/>
</dbReference>
<dbReference type="EMBL" id="JBEWLZ010000021">
    <property type="protein sequence ID" value="MET1492091.1"/>
    <property type="molecule type" value="Genomic_DNA"/>
</dbReference>
<reference evidence="3 4" key="1">
    <citation type="submission" date="2024-07" db="EMBL/GenBank/DDBJ databases">
        <title>Uliginosibacterium paludis KCTC:42655.</title>
        <authorList>
            <person name="Kim M.K."/>
        </authorList>
    </citation>
    <scope>NUCLEOTIDE SEQUENCE [LARGE SCALE GENOMIC DNA]</scope>
    <source>
        <strain evidence="3 4">KCTC 42655</strain>
    </source>
</reference>
<dbReference type="Proteomes" id="UP001548590">
    <property type="component" value="Unassembled WGS sequence"/>
</dbReference>
<organism evidence="3 4">
    <name type="scientific">Uliginosibacterium paludis</name>
    <dbReference type="NCBI Taxonomy" id="1615952"/>
    <lineage>
        <taxon>Bacteria</taxon>
        <taxon>Pseudomonadati</taxon>
        <taxon>Pseudomonadota</taxon>
        <taxon>Betaproteobacteria</taxon>
        <taxon>Rhodocyclales</taxon>
        <taxon>Zoogloeaceae</taxon>
        <taxon>Uliginosibacterium</taxon>
    </lineage>
</organism>
<dbReference type="RefSeq" id="WP_345927967.1">
    <property type="nucleotide sequence ID" value="NZ_JBDIVF010000005.1"/>
</dbReference>
<name>A0ABV2CW10_9RHOO</name>
<feature type="domain" description="Metallo-beta-lactamase" evidence="2">
    <location>
        <begin position="122"/>
        <end position="314"/>
    </location>
</feature>